<dbReference type="AlphaFoldDB" id="A0AA39PYU1"/>
<protein>
    <submittedName>
        <fullName evidence="1">Uncharacterized protein</fullName>
    </submittedName>
</protein>
<evidence type="ECO:0000313" key="1">
    <source>
        <dbReference type="EMBL" id="KAK0492231.1"/>
    </source>
</evidence>
<dbReference type="EMBL" id="JAUEPU010000030">
    <property type="protein sequence ID" value="KAK0492231.1"/>
    <property type="molecule type" value="Genomic_DNA"/>
</dbReference>
<comment type="caution">
    <text evidence="1">The sequence shown here is derived from an EMBL/GenBank/DDBJ whole genome shotgun (WGS) entry which is preliminary data.</text>
</comment>
<organism evidence="1 2">
    <name type="scientific">Armillaria luteobubalina</name>
    <dbReference type="NCBI Taxonomy" id="153913"/>
    <lineage>
        <taxon>Eukaryota</taxon>
        <taxon>Fungi</taxon>
        <taxon>Dikarya</taxon>
        <taxon>Basidiomycota</taxon>
        <taxon>Agaricomycotina</taxon>
        <taxon>Agaricomycetes</taxon>
        <taxon>Agaricomycetidae</taxon>
        <taxon>Agaricales</taxon>
        <taxon>Marasmiineae</taxon>
        <taxon>Physalacriaceae</taxon>
        <taxon>Armillaria</taxon>
    </lineage>
</organism>
<reference evidence="1" key="1">
    <citation type="submission" date="2023-06" db="EMBL/GenBank/DDBJ databases">
        <authorList>
            <consortium name="Lawrence Berkeley National Laboratory"/>
            <person name="Ahrendt S."/>
            <person name="Sahu N."/>
            <person name="Indic B."/>
            <person name="Wong-Bajracharya J."/>
            <person name="Merenyi Z."/>
            <person name="Ke H.-M."/>
            <person name="Monk M."/>
            <person name="Kocsube S."/>
            <person name="Drula E."/>
            <person name="Lipzen A."/>
            <person name="Balint B."/>
            <person name="Henrissat B."/>
            <person name="Andreopoulos B."/>
            <person name="Martin F.M."/>
            <person name="Harder C.B."/>
            <person name="Rigling D."/>
            <person name="Ford K.L."/>
            <person name="Foster G.D."/>
            <person name="Pangilinan J."/>
            <person name="Papanicolaou A."/>
            <person name="Barry K."/>
            <person name="LaButti K."/>
            <person name="Viragh M."/>
            <person name="Koriabine M."/>
            <person name="Yan M."/>
            <person name="Riley R."/>
            <person name="Champramary S."/>
            <person name="Plett K.L."/>
            <person name="Tsai I.J."/>
            <person name="Slot J."/>
            <person name="Sipos G."/>
            <person name="Plett J."/>
            <person name="Nagy L.G."/>
            <person name="Grigoriev I.V."/>
        </authorList>
    </citation>
    <scope>NUCLEOTIDE SEQUENCE</scope>
    <source>
        <strain evidence="1">HWK02</strain>
    </source>
</reference>
<sequence length="301" mass="33624">MSTSPRIQWPVRSCAWLGSFSDGNNHGRVQRSYSCTGAALSDALYIRTSRKEHIAKINLLLYTDKGPERMPLDLMHADQSKGRKGRPSAVKSVPKIRLRRIKLYTTGGPRLQQVPDADATHAYLMEEKMEKDFKFRFGLGTTSYLIRRVSSSTWASVMVGAQAALLNASLRLYYPIAFSSLGFGYAGNKEEERSPASGLKQQPSMIQNQLLGYSTWLSVSRRNSLVLVHLFNRNYGTLESGRQELMRTATLVLPVPVYSPGEEKALDTREFIPSSTPARLLSSAAQPQRAEHVDPDVIFNI</sequence>
<keyword evidence="2" id="KW-1185">Reference proteome</keyword>
<evidence type="ECO:0000313" key="2">
    <source>
        <dbReference type="Proteomes" id="UP001175228"/>
    </source>
</evidence>
<dbReference type="Proteomes" id="UP001175228">
    <property type="component" value="Unassembled WGS sequence"/>
</dbReference>
<proteinExistence type="predicted"/>
<gene>
    <name evidence="1" type="ORF">EDD18DRAFT_1334289</name>
</gene>
<name>A0AA39PYU1_9AGAR</name>
<accession>A0AA39PYU1</accession>